<gene>
    <name evidence="1" type="ORF">KI387_031565</name>
</gene>
<evidence type="ECO:0000313" key="1">
    <source>
        <dbReference type="EMBL" id="KAH9287448.1"/>
    </source>
</evidence>
<keyword evidence="2" id="KW-1185">Reference proteome</keyword>
<dbReference type="AlphaFoldDB" id="A0AA38C0H1"/>
<evidence type="ECO:0000313" key="2">
    <source>
        <dbReference type="Proteomes" id="UP000824469"/>
    </source>
</evidence>
<reference evidence="1 2" key="1">
    <citation type="journal article" date="2021" name="Nat. Plants">
        <title>The Taxus genome provides insights into paclitaxel biosynthesis.</title>
        <authorList>
            <person name="Xiong X."/>
            <person name="Gou J."/>
            <person name="Liao Q."/>
            <person name="Li Y."/>
            <person name="Zhou Q."/>
            <person name="Bi G."/>
            <person name="Li C."/>
            <person name="Du R."/>
            <person name="Wang X."/>
            <person name="Sun T."/>
            <person name="Guo L."/>
            <person name="Liang H."/>
            <person name="Lu P."/>
            <person name="Wu Y."/>
            <person name="Zhang Z."/>
            <person name="Ro D.K."/>
            <person name="Shang Y."/>
            <person name="Huang S."/>
            <person name="Yan J."/>
        </authorList>
    </citation>
    <scope>NUCLEOTIDE SEQUENCE [LARGE SCALE GENOMIC DNA]</scope>
    <source>
        <strain evidence="1">Ta-2019</strain>
    </source>
</reference>
<proteinExistence type="predicted"/>
<accession>A0AA38C0H1</accession>
<protein>
    <submittedName>
        <fullName evidence="1">Uncharacterized protein</fullName>
    </submittedName>
</protein>
<sequence length="150" mass="17010">FMGLKDFILTGDHKKGFNIQLDACAYFGEEAEICGWLNKNVVTKGIPTSEKMRKKDQWKSHSDKLFGELIDKQNEESKDEVIYPFKYDHELPQEVDLTLPSDPTWMEDASKMLIEEIISVNIGSEGQPIILKLGASLSAQEQKTFTGLLK</sequence>
<organism evidence="1 2">
    <name type="scientific">Taxus chinensis</name>
    <name type="common">Chinese yew</name>
    <name type="synonym">Taxus wallichiana var. chinensis</name>
    <dbReference type="NCBI Taxonomy" id="29808"/>
    <lineage>
        <taxon>Eukaryota</taxon>
        <taxon>Viridiplantae</taxon>
        <taxon>Streptophyta</taxon>
        <taxon>Embryophyta</taxon>
        <taxon>Tracheophyta</taxon>
        <taxon>Spermatophyta</taxon>
        <taxon>Pinopsida</taxon>
        <taxon>Pinidae</taxon>
        <taxon>Conifers II</taxon>
        <taxon>Cupressales</taxon>
        <taxon>Taxaceae</taxon>
        <taxon>Taxus</taxon>
    </lineage>
</organism>
<dbReference type="Proteomes" id="UP000824469">
    <property type="component" value="Unassembled WGS sequence"/>
</dbReference>
<feature type="non-terminal residue" evidence="1">
    <location>
        <position position="1"/>
    </location>
</feature>
<dbReference type="EMBL" id="JAHRHJ020003813">
    <property type="protein sequence ID" value="KAH9287448.1"/>
    <property type="molecule type" value="Genomic_DNA"/>
</dbReference>
<name>A0AA38C0H1_TAXCH</name>
<comment type="caution">
    <text evidence="1">The sequence shown here is derived from an EMBL/GenBank/DDBJ whole genome shotgun (WGS) entry which is preliminary data.</text>
</comment>